<feature type="transmembrane region" description="Helical" evidence="8">
    <location>
        <begin position="345"/>
        <end position="363"/>
    </location>
</feature>
<dbReference type="PANTHER" id="PTHR48022">
    <property type="entry name" value="PLASTIDIC GLUCOSE TRANSPORTER 4"/>
    <property type="match status" value="1"/>
</dbReference>
<evidence type="ECO:0000313" key="10">
    <source>
        <dbReference type="EnsemblFungi" id="FOXG_14971P0"/>
    </source>
</evidence>
<feature type="transmembrane region" description="Helical" evidence="8">
    <location>
        <begin position="383"/>
        <end position="407"/>
    </location>
</feature>
<evidence type="ECO:0000256" key="8">
    <source>
        <dbReference type="SAM" id="Phobius"/>
    </source>
</evidence>
<comment type="subcellular location">
    <subcellularLocation>
        <location evidence="1">Membrane</location>
        <topology evidence="1">Multi-pass membrane protein</topology>
    </subcellularLocation>
</comment>
<dbReference type="GO" id="GO:0016020">
    <property type="term" value="C:membrane"/>
    <property type="evidence" value="ECO:0007669"/>
    <property type="project" value="UniProtKB-SubCell"/>
</dbReference>
<protein>
    <recommendedName>
        <fullName evidence="9">Major facilitator superfamily (MFS) profile domain-containing protein</fullName>
    </recommendedName>
</protein>
<accession>A0A0D2YF83</accession>
<feature type="transmembrane region" description="Helical" evidence="8">
    <location>
        <begin position="315"/>
        <end position="336"/>
    </location>
</feature>
<feature type="transmembrane region" description="Helical" evidence="8">
    <location>
        <begin position="12"/>
        <end position="29"/>
    </location>
</feature>
<name>A0A0D2YF83_FUSOF</name>
<evidence type="ECO:0000259" key="9">
    <source>
        <dbReference type="PROSITE" id="PS50850"/>
    </source>
</evidence>
<comment type="similarity">
    <text evidence="2 7">Belongs to the major facilitator superfamily. Sugar transporter (TC 2.A.1.1) family.</text>
</comment>
<dbReference type="PANTHER" id="PTHR48022:SF44">
    <property type="entry name" value="SUGAR TRANSPORTER, PUTATIVE (AFU_ORTHOLOGUE AFUA_4G14610)-RELATED"/>
    <property type="match status" value="1"/>
</dbReference>
<dbReference type="GO" id="GO:0005351">
    <property type="term" value="F:carbohydrate:proton symporter activity"/>
    <property type="evidence" value="ECO:0007669"/>
    <property type="project" value="TreeGrafter"/>
</dbReference>
<dbReference type="SUPFAM" id="SSF103473">
    <property type="entry name" value="MFS general substrate transporter"/>
    <property type="match status" value="1"/>
</dbReference>
<feature type="transmembrane region" description="Helical" evidence="8">
    <location>
        <begin position="152"/>
        <end position="171"/>
    </location>
</feature>
<dbReference type="Proteomes" id="UP000002489">
    <property type="component" value="Unassembled WGS sequence"/>
</dbReference>
<evidence type="ECO:0000256" key="1">
    <source>
        <dbReference type="ARBA" id="ARBA00004141"/>
    </source>
</evidence>
<feature type="transmembrane region" description="Helical" evidence="8">
    <location>
        <begin position="183"/>
        <end position="204"/>
    </location>
</feature>
<evidence type="ECO:0000256" key="5">
    <source>
        <dbReference type="ARBA" id="ARBA00022989"/>
    </source>
</evidence>
<dbReference type="InterPro" id="IPR050360">
    <property type="entry name" value="MFS_Sugar_Transporters"/>
</dbReference>
<evidence type="ECO:0000256" key="6">
    <source>
        <dbReference type="ARBA" id="ARBA00023136"/>
    </source>
</evidence>
<keyword evidence="3 7" id="KW-0813">Transport</keyword>
<keyword evidence="5 8" id="KW-1133">Transmembrane helix</keyword>
<feature type="transmembrane region" description="Helical" evidence="8">
    <location>
        <begin position="447"/>
        <end position="468"/>
    </location>
</feature>
<evidence type="ECO:0000313" key="11">
    <source>
        <dbReference type="Proteomes" id="UP000002489"/>
    </source>
</evidence>
<keyword evidence="6 8" id="KW-0472">Membrane</keyword>
<feature type="transmembrane region" description="Helical" evidence="8">
    <location>
        <begin position="419"/>
        <end position="441"/>
    </location>
</feature>
<dbReference type="NCBIfam" id="TIGR00879">
    <property type="entry name" value="SP"/>
    <property type="match status" value="1"/>
</dbReference>
<sequence>MINFHVWRHVPGKALLFLINLVASTALIFEGFNQGVLGTVSETPGFIDMAGIGSNGVVTNSTKQGGLAAAYYFGGMWGCFTGGWVGDKIGRKRGVLVGTLCGILGAALMAGSINSNMFLCARIIAGLGIGFLNAIVPPWVSELSEAHDRGSSFSLVFVSNYLGIAIAYWLNFGLRNTNTEFRWRFPLAWMAIPLIIVDIALPFLPESPRWLIANGRREEAVDILCKLRGDLTQDTPKIVTELAQIDSIVEATHNRRNDLLNIALGGRYSGNLHLGRRAVMGFALQWIQQWTGILAIAAWAGTLFNLAGFDTHKSIWLAGLANTFGIPGTVAASFVIDRIGRIRSLMVSFVTQGIALFLVAAFIKTSQDVAATDSEKSQQLGTAAASFVFVYIWFFTMFNIIPCWIYGTEIWPQEIRAKGYSFTIFGWACGCGMTQFVIPIMLQRLGWATYIFFGAMNVVAMPLVWFFFPEVSKKSLEEINLLFTSNSLLVSKNMEEYERRLAEAGGDVAVASRQLLDEVDGYVQQVHGTEKDLENCGNGTIEQQDVIDVEVPRQVSKMLSIFWKRPVQCTIWDDLLIALGYLAVQYRFFHHAFRCCQDRG</sequence>
<reference evidence="10" key="2">
    <citation type="submission" date="2025-08" db="UniProtKB">
        <authorList>
            <consortium name="EnsemblFungi"/>
        </authorList>
    </citation>
    <scope>IDENTIFICATION</scope>
    <source>
        <strain evidence="10">4287 / CBS 123668 / FGSC 9935 / NRRL 34936</strain>
    </source>
</reference>
<dbReference type="AlphaFoldDB" id="A0A0D2YF83"/>
<evidence type="ECO:0000256" key="4">
    <source>
        <dbReference type="ARBA" id="ARBA00022692"/>
    </source>
</evidence>
<keyword evidence="4 8" id="KW-0812">Transmembrane</keyword>
<organism evidence="10 11">
    <name type="scientific">Fusarium oxysporum (strain Fo5176)</name>
    <name type="common">Fusarium vascular wilt</name>
    <dbReference type="NCBI Taxonomy" id="660025"/>
    <lineage>
        <taxon>Eukaryota</taxon>
        <taxon>Fungi</taxon>
        <taxon>Dikarya</taxon>
        <taxon>Ascomycota</taxon>
        <taxon>Pezizomycotina</taxon>
        <taxon>Sordariomycetes</taxon>
        <taxon>Hypocreomycetidae</taxon>
        <taxon>Hypocreales</taxon>
        <taxon>Nectriaceae</taxon>
        <taxon>Fusarium</taxon>
        <taxon>Fusarium oxysporum species complex</taxon>
    </lineage>
</organism>
<feature type="transmembrane region" description="Helical" evidence="8">
    <location>
        <begin position="290"/>
        <end position="309"/>
    </location>
</feature>
<dbReference type="PROSITE" id="PS50850">
    <property type="entry name" value="MFS"/>
    <property type="match status" value="1"/>
</dbReference>
<feature type="domain" description="Major facilitator superfamily (MFS) profile" evidence="9">
    <location>
        <begin position="19"/>
        <end position="472"/>
    </location>
</feature>
<dbReference type="InterPro" id="IPR003663">
    <property type="entry name" value="Sugar/inositol_transpt"/>
</dbReference>
<dbReference type="InterPro" id="IPR005828">
    <property type="entry name" value="MFS_sugar_transport-like"/>
</dbReference>
<feature type="transmembrane region" description="Helical" evidence="8">
    <location>
        <begin position="69"/>
        <end position="87"/>
    </location>
</feature>
<feature type="transmembrane region" description="Helical" evidence="8">
    <location>
        <begin position="119"/>
        <end position="140"/>
    </location>
</feature>
<evidence type="ECO:0000256" key="3">
    <source>
        <dbReference type="ARBA" id="ARBA00022448"/>
    </source>
</evidence>
<evidence type="ECO:0000256" key="2">
    <source>
        <dbReference type="ARBA" id="ARBA00010992"/>
    </source>
</evidence>
<feature type="transmembrane region" description="Helical" evidence="8">
    <location>
        <begin position="94"/>
        <end position="113"/>
    </location>
</feature>
<dbReference type="InterPro" id="IPR020846">
    <property type="entry name" value="MFS_dom"/>
</dbReference>
<proteinExistence type="inferred from homology"/>
<dbReference type="InterPro" id="IPR036259">
    <property type="entry name" value="MFS_trans_sf"/>
</dbReference>
<dbReference type="EnsemblFungi" id="FOXG_14971T0">
    <property type="protein sequence ID" value="FOXG_14971P0"/>
    <property type="gene ID" value="FOXG_14971"/>
</dbReference>
<evidence type="ECO:0000256" key="7">
    <source>
        <dbReference type="RuleBase" id="RU003346"/>
    </source>
</evidence>
<dbReference type="Gene3D" id="1.20.1250.20">
    <property type="entry name" value="MFS general substrate transporter like domains"/>
    <property type="match status" value="1"/>
</dbReference>
<dbReference type="Pfam" id="PF00083">
    <property type="entry name" value="Sugar_tr"/>
    <property type="match status" value="1"/>
</dbReference>
<reference evidence="11" key="1">
    <citation type="journal article" date="2012" name="Mol. Plant Microbe Interact.">
        <title>A highly conserved effector in Fusarium oxysporum is required for full virulence on Arabidopsis.</title>
        <authorList>
            <person name="Thatcher L.F."/>
            <person name="Gardiner D.M."/>
            <person name="Kazan K."/>
            <person name="Manners J."/>
        </authorList>
    </citation>
    <scope>NUCLEOTIDE SEQUENCE [LARGE SCALE GENOMIC DNA]</scope>
    <source>
        <strain evidence="11">Fo5176</strain>
    </source>
</reference>